<evidence type="ECO:0008006" key="3">
    <source>
        <dbReference type="Google" id="ProtNLM"/>
    </source>
</evidence>
<keyword evidence="2" id="KW-1185">Reference proteome</keyword>
<dbReference type="Proteomes" id="UP000799423">
    <property type="component" value="Unassembled WGS sequence"/>
</dbReference>
<dbReference type="OrthoDB" id="9991317at2759"/>
<sequence>MVRYKFTRSIADLAAAIRYKQQHLGIIPVGDPDYKSSLYGFGQMIRARFRHSNDIDDLSLAIEYISNSLVSESKDFNRLKVLAVCLTERFRRQTTIEDLQRAIKFQRQIIELSAEDISSKSIWLRELAWHLHWRAQQLGDLDDLKQSLLFFEKALETSAEQDAHYPMILHDLGVAYRSMFLQSGDVLYLERAKDSRTKALAIAPAEHAHRATFLSGLASILSDLFELTNDTMLLEDAIRYGYEAKETAEKLPVDQSSLASIFNNLGKAKYQQARLQSNPDSLDEAISLCKQAVDLVPETGLEYILCLINLGSSYSHRYFQRGASKDLDIAIDCLILASKGMSKTHHLRPECLLSLSLALSRRFNLKGGLSDFEQSIDCAEEGLKSVQEDHAMRSNLLSNLGVMLCSRFGRSNNSEDRNRGIACCKEAVTRTKATRPDYAIHLTSLGLAYQEVFERTYEPEDATNAVIYLEQACQNVGDDPARQAEYLKNLSSVWISRYELTGDPDDIQRAIEHGEKAGKTGVSTTRLDLSILNILSTAFEYRFYRLGQMSDLRAGIRFDQEALSLTKDNIHLRLVYLNNLARSLCERYLVSWRMMDLDAAIRLSEQSIEALSDEHPRRPAYLDALGTTLAARFRLLNEKADIESAIRYGQQAVKLTPEKSLDWTFRVHNLACHMEDLFESTKLIDDLAKSIALNQSAVDSSPKNHPLRVTLLSYLGAILRKGFDSMKMDNAFSRSTEAFIEGMLCPRGIPLGRLFCGINAVFNLGKIERWNDAAVVLDKTLDIIPDIVPGTISKGDMQKLVQKFFGFGGHAASIFLKVGRTPLQALQALESCRGIIASLVMDSRPDLSSLQSNQPDLCARYTKCLNEISLLNSTISGLDPGYIEASDRVISLYEALNEMRQEIRGQPGFERFLLPLSQKDIQGMAEQGPIVSLSVSDVYSTATV</sequence>
<dbReference type="PANTHER" id="PTHR19959">
    <property type="entry name" value="KINESIN LIGHT CHAIN"/>
    <property type="match status" value="1"/>
</dbReference>
<feature type="non-terminal residue" evidence="1">
    <location>
        <position position="944"/>
    </location>
</feature>
<reference evidence="1" key="1">
    <citation type="submission" date="2020-01" db="EMBL/GenBank/DDBJ databases">
        <authorList>
            <consortium name="DOE Joint Genome Institute"/>
            <person name="Haridas S."/>
            <person name="Albert R."/>
            <person name="Binder M."/>
            <person name="Bloem J."/>
            <person name="Labutti K."/>
            <person name="Salamov A."/>
            <person name="Andreopoulos B."/>
            <person name="Baker S.E."/>
            <person name="Barry K."/>
            <person name="Bills G."/>
            <person name="Bluhm B.H."/>
            <person name="Cannon C."/>
            <person name="Castanera R."/>
            <person name="Culley D.E."/>
            <person name="Daum C."/>
            <person name="Ezra D."/>
            <person name="Gonzalez J.B."/>
            <person name="Henrissat B."/>
            <person name="Kuo A."/>
            <person name="Liang C."/>
            <person name="Lipzen A."/>
            <person name="Lutzoni F."/>
            <person name="Magnuson J."/>
            <person name="Mondo S."/>
            <person name="Nolan M."/>
            <person name="Ohm R."/>
            <person name="Pangilinan J."/>
            <person name="Park H.-J."/>
            <person name="Ramirez L."/>
            <person name="Alfaro M."/>
            <person name="Sun H."/>
            <person name="Tritt A."/>
            <person name="Yoshinaga Y."/>
            <person name="Zwiers L.-H."/>
            <person name="Turgeon B.G."/>
            <person name="Goodwin S.B."/>
            <person name="Spatafora J.W."/>
            <person name="Crous P.W."/>
            <person name="Grigoriev I.V."/>
        </authorList>
    </citation>
    <scope>NUCLEOTIDE SEQUENCE</scope>
    <source>
        <strain evidence="1">IPT5</strain>
    </source>
</reference>
<dbReference type="PANTHER" id="PTHR19959:SF119">
    <property type="entry name" value="FUNGAL LIPASE-LIKE DOMAIN-CONTAINING PROTEIN"/>
    <property type="match status" value="1"/>
</dbReference>
<dbReference type="InterPro" id="IPR011990">
    <property type="entry name" value="TPR-like_helical_dom_sf"/>
</dbReference>
<proteinExistence type="predicted"/>
<dbReference type="SUPFAM" id="SSF48452">
    <property type="entry name" value="TPR-like"/>
    <property type="match status" value="1"/>
</dbReference>
<dbReference type="Gene3D" id="1.25.40.10">
    <property type="entry name" value="Tetratricopeptide repeat domain"/>
    <property type="match status" value="4"/>
</dbReference>
<name>A0A6A7ANJ9_9PLEO</name>
<dbReference type="AlphaFoldDB" id="A0A6A7ANJ9"/>
<organism evidence="1 2">
    <name type="scientific">Plenodomus tracheiphilus IPT5</name>
    <dbReference type="NCBI Taxonomy" id="1408161"/>
    <lineage>
        <taxon>Eukaryota</taxon>
        <taxon>Fungi</taxon>
        <taxon>Dikarya</taxon>
        <taxon>Ascomycota</taxon>
        <taxon>Pezizomycotina</taxon>
        <taxon>Dothideomycetes</taxon>
        <taxon>Pleosporomycetidae</taxon>
        <taxon>Pleosporales</taxon>
        <taxon>Pleosporineae</taxon>
        <taxon>Leptosphaeriaceae</taxon>
        <taxon>Plenodomus</taxon>
    </lineage>
</organism>
<dbReference type="EMBL" id="MU006363">
    <property type="protein sequence ID" value="KAF2844811.1"/>
    <property type="molecule type" value="Genomic_DNA"/>
</dbReference>
<gene>
    <name evidence="1" type="ORF">T440DRAFT_435928</name>
</gene>
<accession>A0A6A7ANJ9</accession>
<protein>
    <recommendedName>
        <fullName evidence="3">TPR-like protein</fullName>
    </recommendedName>
</protein>
<evidence type="ECO:0000313" key="2">
    <source>
        <dbReference type="Proteomes" id="UP000799423"/>
    </source>
</evidence>
<evidence type="ECO:0000313" key="1">
    <source>
        <dbReference type="EMBL" id="KAF2844811.1"/>
    </source>
</evidence>